<proteinExistence type="predicted"/>
<feature type="transmembrane region" description="Helical" evidence="6">
    <location>
        <begin position="51"/>
        <end position="71"/>
    </location>
</feature>
<feature type="transmembrane region" description="Helical" evidence="6">
    <location>
        <begin position="255"/>
        <end position="273"/>
    </location>
</feature>
<feature type="transmembrane region" description="Helical" evidence="6">
    <location>
        <begin position="373"/>
        <end position="391"/>
    </location>
</feature>
<dbReference type="Gene3D" id="1.20.1250.20">
    <property type="entry name" value="MFS general substrate transporter like domains"/>
    <property type="match status" value="1"/>
</dbReference>
<evidence type="ECO:0000256" key="4">
    <source>
        <dbReference type="ARBA" id="ARBA00022989"/>
    </source>
</evidence>
<dbReference type="Pfam" id="PF07690">
    <property type="entry name" value="MFS_1"/>
    <property type="match status" value="1"/>
</dbReference>
<dbReference type="GO" id="GO:0022857">
    <property type="term" value="F:transmembrane transporter activity"/>
    <property type="evidence" value="ECO:0007669"/>
    <property type="project" value="InterPro"/>
</dbReference>
<dbReference type="Proteomes" id="UP000554965">
    <property type="component" value="Unassembled WGS sequence"/>
</dbReference>
<feature type="transmembrane region" description="Helical" evidence="6">
    <location>
        <begin position="223"/>
        <end position="243"/>
    </location>
</feature>
<evidence type="ECO:0000313" key="8">
    <source>
        <dbReference type="EMBL" id="SOJ53467.1"/>
    </source>
</evidence>
<dbReference type="GO" id="GO:0005886">
    <property type="term" value="C:plasma membrane"/>
    <property type="evidence" value="ECO:0007669"/>
    <property type="project" value="UniProtKB-SubCell"/>
</dbReference>
<name>A0A7Z7IIS9_9MYCO</name>
<comment type="subcellular location">
    <subcellularLocation>
        <location evidence="1">Cell membrane</location>
        <topology evidence="1">Multi-pass membrane protein</topology>
    </subcellularLocation>
</comment>
<evidence type="ECO:0000256" key="6">
    <source>
        <dbReference type="SAM" id="Phobius"/>
    </source>
</evidence>
<keyword evidence="3 6" id="KW-0812">Transmembrane</keyword>
<feature type="transmembrane region" description="Helical" evidence="6">
    <location>
        <begin position="307"/>
        <end position="330"/>
    </location>
</feature>
<feature type="transmembrane region" description="Helical" evidence="6">
    <location>
        <begin position="107"/>
        <end position="129"/>
    </location>
</feature>
<comment type="caution">
    <text evidence="8">The sequence shown here is derived from an EMBL/GenBank/DDBJ whole genome shotgun (WGS) entry which is preliminary data.</text>
</comment>
<gene>
    <name evidence="8" type="primary">mhbT</name>
    <name evidence="8" type="ORF">MSIMFB_00970</name>
</gene>
<keyword evidence="2" id="KW-1003">Cell membrane</keyword>
<protein>
    <submittedName>
        <fullName evidence="8">3-hydroxybenzoate transporter MhbT</fullName>
    </submittedName>
</protein>
<dbReference type="InterPro" id="IPR050189">
    <property type="entry name" value="MFS_Efflux_Transporters"/>
</dbReference>
<accession>A0A7Z7IIS9</accession>
<dbReference type="SUPFAM" id="SSF103473">
    <property type="entry name" value="MFS general substrate transporter"/>
    <property type="match status" value="1"/>
</dbReference>
<keyword evidence="5 6" id="KW-0472">Membrane</keyword>
<dbReference type="InterPro" id="IPR020846">
    <property type="entry name" value="MFS_dom"/>
</dbReference>
<feature type="transmembrane region" description="Helical" evidence="6">
    <location>
        <begin position="141"/>
        <end position="163"/>
    </location>
</feature>
<dbReference type="EMBL" id="OCTY01000002">
    <property type="protein sequence ID" value="SOJ53467.1"/>
    <property type="molecule type" value="Genomic_DNA"/>
</dbReference>
<evidence type="ECO:0000256" key="1">
    <source>
        <dbReference type="ARBA" id="ARBA00004651"/>
    </source>
</evidence>
<feature type="transmembrane region" description="Helical" evidence="6">
    <location>
        <begin position="83"/>
        <end position="101"/>
    </location>
</feature>
<feature type="transmembrane region" description="Helical" evidence="6">
    <location>
        <begin position="285"/>
        <end position="301"/>
    </location>
</feature>
<sequence length="407" mass="42006">MKVKPAPETKTIAPPGMLALLTAAGFVVTAQIYLVAPILPALARDLNSTPGFVGLVVPAFLMPYGVTVLLWGPLSDRWGRRRVILTSLAAFTILTAATPVVDNVPGLIVIRVATAIGSSGVVPIGLALISDLVPYQRRGSSLGWMFGGMAGGGAFGAAAGALGQPLLGWQGLFGVVGVLGLILVGLGLRLIPSTPRAPKPARARQVIAGFADLLRSGRGRKTYCYVLLNAALRSGIYTWFAVYLHQHYGLGESRIGLVLIGYGIPGLLLGPTIGHLADRYGRARIIPVGLAITACAAWLMSAEPPLVLAQAAIIALSVGYDTTQPLFAGIVTDLPGPRGQAIGLNTCALFIGKGAGSLAFQALLLGVGFSGAFAGYATLALLATIAAVPLFRAERPHRAGLRGSISL</sequence>
<keyword evidence="4 6" id="KW-1133">Transmembrane helix</keyword>
<dbReference type="CDD" id="cd17324">
    <property type="entry name" value="MFS_NepI_like"/>
    <property type="match status" value="1"/>
</dbReference>
<evidence type="ECO:0000313" key="9">
    <source>
        <dbReference type="Proteomes" id="UP000554965"/>
    </source>
</evidence>
<feature type="transmembrane region" description="Helical" evidence="6">
    <location>
        <begin position="12"/>
        <end position="39"/>
    </location>
</feature>
<dbReference type="InterPro" id="IPR036259">
    <property type="entry name" value="MFS_trans_sf"/>
</dbReference>
<dbReference type="PANTHER" id="PTHR43124:SF3">
    <property type="entry name" value="CHLORAMPHENICOL EFFLUX PUMP RV0191"/>
    <property type="match status" value="1"/>
</dbReference>
<evidence type="ECO:0000256" key="5">
    <source>
        <dbReference type="ARBA" id="ARBA00023136"/>
    </source>
</evidence>
<feature type="domain" description="Major facilitator superfamily (MFS) profile" evidence="7">
    <location>
        <begin position="17"/>
        <end position="395"/>
    </location>
</feature>
<dbReference type="AlphaFoldDB" id="A0A7Z7IIS9"/>
<reference evidence="8 9" key="1">
    <citation type="submission" date="2017-10" db="EMBL/GenBank/DDBJ databases">
        <authorList>
            <consortium name="Urmite Genomes"/>
        </authorList>
    </citation>
    <scope>NUCLEOTIDE SEQUENCE [LARGE SCALE GENOMIC DNA]</scope>
    <source>
        <strain evidence="8 9">FB-527</strain>
    </source>
</reference>
<organism evidence="8 9">
    <name type="scientific">Mycobacterium simulans</name>
    <dbReference type="NCBI Taxonomy" id="627089"/>
    <lineage>
        <taxon>Bacteria</taxon>
        <taxon>Bacillati</taxon>
        <taxon>Actinomycetota</taxon>
        <taxon>Actinomycetes</taxon>
        <taxon>Mycobacteriales</taxon>
        <taxon>Mycobacteriaceae</taxon>
        <taxon>Mycobacterium</taxon>
    </lineage>
</organism>
<feature type="transmembrane region" description="Helical" evidence="6">
    <location>
        <begin position="342"/>
        <end position="367"/>
    </location>
</feature>
<dbReference type="PANTHER" id="PTHR43124">
    <property type="entry name" value="PURINE EFFLUX PUMP PBUE"/>
    <property type="match status" value="1"/>
</dbReference>
<dbReference type="InterPro" id="IPR011701">
    <property type="entry name" value="MFS"/>
</dbReference>
<feature type="transmembrane region" description="Helical" evidence="6">
    <location>
        <begin position="169"/>
        <end position="191"/>
    </location>
</feature>
<dbReference type="PROSITE" id="PS50850">
    <property type="entry name" value="MFS"/>
    <property type="match status" value="1"/>
</dbReference>
<evidence type="ECO:0000256" key="3">
    <source>
        <dbReference type="ARBA" id="ARBA00022692"/>
    </source>
</evidence>
<dbReference type="RefSeq" id="WP_260860955.1">
    <property type="nucleotide sequence ID" value="NZ_OCTY01000002.1"/>
</dbReference>
<evidence type="ECO:0000259" key="7">
    <source>
        <dbReference type="PROSITE" id="PS50850"/>
    </source>
</evidence>
<keyword evidence="9" id="KW-1185">Reference proteome</keyword>
<evidence type="ECO:0000256" key="2">
    <source>
        <dbReference type="ARBA" id="ARBA00022475"/>
    </source>
</evidence>